<keyword evidence="1" id="KW-1133">Transmembrane helix</keyword>
<dbReference type="AlphaFoldDB" id="A0A8S1JSA3"/>
<dbReference type="EMBL" id="CAJJDM010000004">
    <property type="protein sequence ID" value="CAD8044897.1"/>
    <property type="molecule type" value="Genomic_DNA"/>
</dbReference>
<dbReference type="Proteomes" id="UP000688137">
    <property type="component" value="Unassembled WGS sequence"/>
</dbReference>
<sequence>MQQYIKKVKKRIQEQWIKYVFILIILIIAMLRNYTNLKISNEEPVKLTDEQIAKTSQYKQETIIYYGIMSAVFIGILAFIQVLNNKHEKPKEKEKGL</sequence>
<protein>
    <submittedName>
        <fullName evidence="2">Uncharacterized protein</fullName>
    </submittedName>
</protein>
<organism evidence="2 3">
    <name type="scientific">Paramecium primaurelia</name>
    <dbReference type="NCBI Taxonomy" id="5886"/>
    <lineage>
        <taxon>Eukaryota</taxon>
        <taxon>Sar</taxon>
        <taxon>Alveolata</taxon>
        <taxon>Ciliophora</taxon>
        <taxon>Intramacronucleata</taxon>
        <taxon>Oligohymenophorea</taxon>
        <taxon>Peniculida</taxon>
        <taxon>Parameciidae</taxon>
        <taxon>Paramecium</taxon>
    </lineage>
</organism>
<dbReference type="OMA" id="IQEQWIK"/>
<evidence type="ECO:0000313" key="2">
    <source>
        <dbReference type="EMBL" id="CAD8044897.1"/>
    </source>
</evidence>
<keyword evidence="1" id="KW-0472">Membrane</keyword>
<reference evidence="2" key="1">
    <citation type="submission" date="2021-01" db="EMBL/GenBank/DDBJ databases">
        <authorList>
            <consortium name="Genoscope - CEA"/>
            <person name="William W."/>
        </authorList>
    </citation>
    <scope>NUCLEOTIDE SEQUENCE</scope>
</reference>
<evidence type="ECO:0000256" key="1">
    <source>
        <dbReference type="SAM" id="Phobius"/>
    </source>
</evidence>
<gene>
    <name evidence="2" type="ORF">PPRIM_AZ9-3.1.T0080466</name>
</gene>
<keyword evidence="1" id="KW-0812">Transmembrane</keyword>
<feature type="transmembrane region" description="Helical" evidence="1">
    <location>
        <begin position="16"/>
        <end position="34"/>
    </location>
</feature>
<accession>A0A8S1JSA3</accession>
<comment type="caution">
    <text evidence="2">The sequence shown here is derived from an EMBL/GenBank/DDBJ whole genome shotgun (WGS) entry which is preliminary data.</text>
</comment>
<proteinExistence type="predicted"/>
<evidence type="ECO:0000313" key="3">
    <source>
        <dbReference type="Proteomes" id="UP000688137"/>
    </source>
</evidence>
<feature type="transmembrane region" description="Helical" evidence="1">
    <location>
        <begin position="63"/>
        <end position="83"/>
    </location>
</feature>
<keyword evidence="3" id="KW-1185">Reference proteome</keyword>
<name>A0A8S1JSA3_PARPR</name>